<gene>
    <name evidence="1" type="ORF">COW91_02280</name>
</gene>
<sequence>MKKFEEKKFNIGELKGISAKNIKEHLKLYAGYVKHTNLISEKIEEYMSDPEKNAYIIGELQRRL</sequence>
<comment type="caution">
    <text evidence="1">The sequence shown here is derived from an EMBL/GenBank/DDBJ whole genome shotgun (WGS) entry which is preliminary data.</text>
</comment>
<reference evidence="1 2" key="1">
    <citation type="submission" date="2017-09" db="EMBL/GenBank/DDBJ databases">
        <title>Depth-based differentiation of microbial function through sediment-hosted aquifers and enrichment of novel symbionts in the deep terrestrial subsurface.</title>
        <authorList>
            <person name="Probst A.J."/>
            <person name="Ladd B."/>
            <person name="Jarett J.K."/>
            <person name="Geller-Mcgrath D.E."/>
            <person name="Sieber C.M."/>
            <person name="Emerson J.B."/>
            <person name="Anantharaman K."/>
            <person name="Thomas B.C."/>
            <person name="Malmstrom R."/>
            <person name="Stieglmeier M."/>
            <person name="Klingl A."/>
            <person name="Woyke T."/>
            <person name="Ryan C.M."/>
            <person name="Banfield J.F."/>
        </authorList>
    </citation>
    <scope>NUCLEOTIDE SEQUENCE [LARGE SCALE GENOMIC DNA]</scope>
    <source>
        <strain evidence="1">CG22_combo_CG10-13_8_21_14_all_32_8</strain>
    </source>
</reference>
<proteinExistence type="predicted"/>
<dbReference type="SUPFAM" id="SSF46609">
    <property type="entry name" value="Fe,Mn superoxide dismutase (SOD), N-terminal domain"/>
    <property type="match status" value="1"/>
</dbReference>
<feature type="non-terminal residue" evidence="1">
    <location>
        <position position="64"/>
    </location>
</feature>
<organism evidence="1 2">
    <name type="scientific">Candidatus Nomurabacteria bacterium CG22_combo_CG10-13_8_21_14_all_32_8</name>
    <dbReference type="NCBI Taxonomy" id="1974732"/>
    <lineage>
        <taxon>Bacteria</taxon>
        <taxon>Candidatus Nomuraibacteriota</taxon>
    </lineage>
</organism>
<dbReference type="EMBL" id="PCTI01000038">
    <property type="protein sequence ID" value="PIP68879.1"/>
    <property type="molecule type" value="Genomic_DNA"/>
</dbReference>
<dbReference type="Proteomes" id="UP000229176">
    <property type="component" value="Unassembled WGS sequence"/>
</dbReference>
<name>A0A2H0CGI9_9BACT</name>
<dbReference type="AlphaFoldDB" id="A0A2H0CGI9"/>
<protein>
    <submittedName>
        <fullName evidence="1">Superoxide dismutase</fullName>
    </submittedName>
</protein>
<dbReference type="InterPro" id="IPR036324">
    <property type="entry name" value="Mn/Fe_SOD_N_sf"/>
</dbReference>
<evidence type="ECO:0000313" key="1">
    <source>
        <dbReference type="EMBL" id="PIP68879.1"/>
    </source>
</evidence>
<evidence type="ECO:0000313" key="2">
    <source>
        <dbReference type="Proteomes" id="UP000229176"/>
    </source>
</evidence>
<accession>A0A2H0CGI9</accession>